<accession>A0A380S690</accession>
<dbReference type="PANTHER" id="PTHR45453">
    <property type="entry name" value="PHOSPHATE REGULON SENSOR PROTEIN PHOR"/>
    <property type="match status" value="1"/>
</dbReference>
<protein>
    <recommendedName>
        <fullName evidence="2">histidine kinase</fullName>
        <ecNumber evidence="2">2.7.13.3</ecNumber>
    </recommendedName>
</protein>
<evidence type="ECO:0000256" key="5">
    <source>
        <dbReference type="ARBA" id="ARBA00022777"/>
    </source>
</evidence>
<comment type="catalytic activity">
    <reaction evidence="1">
        <text>ATP + protein L-histidine = ADP + protein N-phospho-L-histidine.</text>
        <dbReference type="EC" id="2.7.13.3"/>
    </reaction>
</comment>
<keyword evidence="7" id="KW-0472">Membrane</keyword>
<dbReference type="SMART" id="SM00387">
    <property type="entry name" value="HATPase_c"/>
    <property type="match status" value="1"/>
</dbReference>
<evidence type="ECO:0000256" key="3">
    <source>
        <dbReference type="ARBA" id="ARBA00022553"/>
    </source>
</evidence>
<keyword evidence="5 9" id="KW-0418">Kinase</keyword>
<evidence type="ECO:0000256" key="7">
    <source>
        <dbReference type="SAM" id="Phobius"/>
    </source>
</evidence>
<dbReference type="SMART" id="SM00388">
    <property type="entry name" value="HisKA"/>
    <property type="match status" value="1"/>
</dbReference>
<feature type="transmembrane region" description="Helical" evidence="7">
    <location>
        <begin position="377"/>
        <end position="400"/>
    </location>
</feature>
<dbReference type="InterPro" id="IPR036890">
    <property type="entry name" value="HATPase_C_sf"/>
</dbReference>
<dbReference type="Proteomes" id="UP000255423">
    <property type="component" value="Unassembled WGS sequence"/>
</dbReference>
<dbReference type="FunFam" id="1.10.287.130:FF:000001">
    <property type="entry name" value="Two-component sensor histidine kinase"/>
    <property type="match status" value="1"/>
</dbReference>
<dbReference type="CDD" id="cd00075">
    <property type="entry name" value="HATPase"/>
    <property type="match status" value="1"/>
</dbReference>
<evidence type="ECO:0000256" key="2">
    <source>
        <dbReference type="ARBA" id="ARBA00012438"/>
    </source>
</evidence>
<evidence type="ECO:0000259" key="8">
    <source>
        <dbReference type="PROSITE" id="PS50109"/>
    </source>
</evidence>
<dbReference type="InterPro" id="IPR005467">
    <property type="entry name" value="His_kinase_dom"/>
</dbReference>
<keyword evidence="3" id="KW-0597">Phosphoprotein</keyword>
<dbReference type="Gene3D" id="1.10.287.130">
    <property type="match status" value="1"/>
</dbReference>
<dbReference type="GO" id="GO:0016036">
    <property type="term" value="P:cellular response to phosphate starvation"/>
    <property type="evidence" value="ECO:0007669"/>
    <property type="project" value="TreeGrafter"/>
</dbReference>
<dbReference type="InterPro" id="IPR036097">
    <property type="entry name" value="HisK_dim/P_sf"/>
</dbReference>
<dbReference type="Pfam" id="PF00512">
    <property type="entry name" value="HisKA"/>
    <property type="match status" value="1"/>
</dbReference>
<dbReference type="EC" id="2.7.13.3" evidence="2"/>
<dbReference type="SUPFAM" id="SSF47384">
    <property type="entry name" value="Homodimeric domain of signal transducing histidine kinase"/>
    <property type="match status" value="1"/>
</dbReference>
<evidence type="ECO:0000256" key="6">
    <source>
        <dbReference type="ARBA" id="ARBA00023012"/>
    </source>
</evidence>
<proteinExistence type="predicted"/>
<dbReference type="CDD" id="cd00082">
    <property type="entry name" value="HisKA"/>
    <property type="match status" value="1"/>
</dbReference>
<sequence>MREISINKLSTYLSSKYKALRSLILASKDRLIFVAIFIVIAIPVIMLLSHSYAQLQTSSLFGYKEHAFSVLQNLNKNITADLAIEDRRSYADYRFIRSVPVFGGEEITMSELAEFPQRSHYVGLVGHFQLDPAGNLSTPVLPDGVLERIPMVDRAKRVAIRNKISLILNTSGFAAMSSPAIITTSSSMEKSDSTHKNDSRLIDQIYKQDIDIASTRKKKKSSKHRVEQITETGDFAFGVESTKLDTTGLLVRLINTETTHSMEAEIDFFQAIVDSSYIIFHRTVRRGTDVFIQGFIVDARAYLTNLVKNEIEKYKGVTKGNQQDPLVLAFFHKNKSFVAFGERNNITTELLSESLQAPLSDITFKMYTTQRAPGGEFVFFIGFLMLAVLAIGLISIYHVTQSRVKLAAKRQDFVSAITHELKTPLTAIKMYAELLQNSWVASEEKKQKYYGQIASEADRLSRLIQNVLNLSKLDGNRWNVQLRMDKPKQVLDDFVSTYSKNVEKQGFELTVSSDTDADNISLMIDRDAIMQILMNLVDNSLKFSKNADYKMINVELRIKGTDMYLAVRDYGPGIPPSEMKKVFQEFYRVENEMTRQTSGTGIGLSMVKKLCTLCNMNIELENANPGLRTKIHFPSLSI</sequence>
<dbReference type="Gene3D" id="3.30.565.10">
    <property type="entry name" value="Histidine kinase-like ATPase, C-terminal domain"/>
    <property type="match status" value="1"/>
</dbReference>
<dbReference type="InterPro" id="IPR003661">
    <property type="entry name" value="HisK_dim/P_dom"/>
</dbReference>
<evidence type="ECO:0000256" key="1">
    <source>
        <dbReference type="ARBA" id="ARBA00000085"/>
    </source>
</evidence>
<dbReference type="SUPFAM" id="SSF55874">
    <property type="entry name" value="ATPase domain of HSP90 chaperone/DNA topoisomerase II/histidine kinase"/>
    <property type="match status" value="1"/>
</dbReference>
<keyword evidence="4" id="KW-0808">Transferase</keyword>
<evidence type="ECO:0000313" key="9">
    <source>
        <dbReference type="EMBL" id="SUQ24513.1"/>
    </source>
</evidence>
<keyword evidence="7" id="KW-0812">Transmembrane</keyword>
<dbReference type="GO" id="GO:0000155">
    <property type="term" value="F:phosphorelay sensor kinase activity"/>
    <property type="evidence" value="ECO:0007669"/>
    <property type="project" value="InterPro"/>
</dbReference>
<dbReference type="InterPro" id="IPR050351">
    <property type="entry name" value="BphY/WalK/GraS-like"/>
</dbReference>
<dbReference type="PANTHER" id="PTHR45453:SF1">
    <property type="entry name" value="PHOSPHATE REGULON SENSOR PROTEIN PHOR"/>
    <property type="match status" value="1"/>
</dbReference>
<dbReference type="InterPro" id="IPR003594">
    <property type="entry name" value="HATPase_dom"/>
</dbReference>
<feature type="transmembrane region" description="Helical" evidence="7">
    <location>
        <begin position="31"/>
        <end position="53"/>
    </location>
</feature>
<evidence type="ECO:0000313" key="10">
    <source>
        <dbReference type="Proteomes" id="UP000255423"/>
    </source>
</evidence>
<evidence type="ECO:0000256" key="4">
    <source>
        <dbReference type="ARBA" id="ARBA00022679"/>
    </source>
</evidence>
<name>A0A380S690_FIBSU</name>
<dbReference type="EMBL" id="UHJL01000002">
    <property type="protein sequence ID" value="SUQ24513.1"/>
    <property type="molecule type" value="Genomic_DNA"/>
</dbReference>
<feature type="domain" description="Histidine kinase" evidence="8">
    <location>
        <begin position="416"/>
        <end position="637"/>
    </location>
</feature>
<dbReference type="InterPro" id="IPR004358">
    <property type="entry name" value="Sig_transdc_His_kin-like_C"/>
</dbReference>
<dbReference type="AlphaFoldDB" id="A0A380S690"/>
<keyword evidence="6" id="KW-0902">Two-component regulatory system</keyword>
<keyword evidence="7" id="KW-1133">Transmembrane helix</keyword>
<dbReference type="PROSITE" id="PS50109">
    <property type="entry name" value="HIS_KIN"/>
    <property type="match status" value="1"/>
</dbReference>
<dbReference type="Pfam" id="PF02518">
    <property type="entry name" value="HATPase_c"/>
    <property type="match status" value="1"/>
</dbReference>
<gene>
    <name evidence="9" type="ORF">SAMN05661053_1919</name>
</gene>
<dbReference type="GO" id="GO:0004721">
    <property type="term" value="F:phosphoprotein phosphatase activity"/>
    <property type="evidence" value="ECO:0007669"/>
    <property type="project" value="TreeGrafter"/>
</dbReference>
<dbReference type="GO" id="GO:0005886">
    <property type="term" value="C:plasma membrane"/>
    <property type="evidence" value="ECO:0007669"/>
    <property type="project" value="TreeGrafter"/>
</dbReference>
<dbReference type="PRINTS" id="PR00344">
    <property type="entry name" value="BCTRLSENSOR"/>
</dbReference>
<reference evidence="9 10" key="1">
    <citation type="submission" date="2017-08" db="EMBL/GenBank/DDBJ databases">
        <authorList>
            <person name="de Groot N.N."/>
        </authorList>
    </citation>
    <scope>NUCLEOTIDE SEQUENCE [LARGE SCALE GENOMIC DNA]</scope>
    <source>
        <strain evidence="9 10">HM2</strain>
    </source>
</reference>
<organism evidence="9 10">
    <name type="scientific">Fibrobacter succinogenes</name>
    <name type="common">Bacteroides succinogenes</name>
    <dbReference type="NCBI Taxonomy" id="833"/>
    <lineage>
        <taxon>Bacteria</taxon>
        <taxon>Pseudomonadati</taxon>
        <taxon>Fibrobacterota</taxon>
        <taxon>Fibrobacteria</taxon>
        <taxon>Fibrobacterales</taxon>
        <taxon>Fibrobacteraceae</taxon>
        <taxon>Fibrobacter</taxon>
    </lineage>
</organism>